<keyword evidence="2" id="KW-0812">Transmembrane</keyword>
<keyword evidence="2" id="KW-0472">Membrane</keyword>
<dbReference type="CDD" id="cd22249">
    <property type="entry name" value="UDM1_RNF168_RNF169-like"/>
    <property type="match status" value="1"/>
</dbReference>
<accession>A0A5B8A3P9</accession>
<keyword evidence="3" id="KW-0732">Signal</keyword>
<reference evidence="6 7" key="1">
    <citation type="submission" date="2019-06" db="EMBL/GenBank/DDBJ databases">
        <authorList>
            <person name="Srinivasan S."/>
        </authorList>
    </citation>
    <scope>NUCLEOTIDE SEQUENCE [LARGE SCALE GENOMIC DNA]</scope>
    <source>
        <strain evidence="6 7">17J68-5</strain>
    </source>
</reference>
<dbReference type="KEGG" id="hyj:FHG12_14695"/>
<protein>
    <recommendedName>
        <fullName evidence="8">Chromosome partitioning protein ParA</fullName>
    </recommendedName>
</protein>
<dbReference type="EMBL" id="CP040896">
    <property type="protein sequence ID" value="QDA61265.1"/>
    <property type="molecule type" value="Genomic_DNA"/>
</dbReference>
<evidence type="ECO:0000313" key="7">
    <source>
        <dbReference type="Proteomes" id="UP000305398"/>
    </source>
</evidence>
<evidence type="ECO:0000259" key="5">
    <source>
        <dbReference type="Pfam" id="PF07696"/>
    </source>
</evidence>
<dbReference type="InterPro" id="IPR011622">
    <property type="entry name" value="7TMR_DISM_rcpt_extracell_dom2"/>
</dbReference>
<dbReference type="Pfam" id="PF07695">
    <property type="entry name" value="7TMR-DISM_7TM"/>
    <property type="match status" value="1"/>
</dbReference>
<keyword evidence="1" id="KW-0175">Coiled coil</keyword>
<feature type="transmembrane region" description="Helical" evidence="2">
    <location>
        <begin position="331"/>
        <end position="349"/>
    </location>
</feature>
<dbReference type="InterPro" id="IPR011623">
    <property type="entry name" value="7TMR_DISM_rcpt_extracell_dom1"/>
</dbReference>
<evidence type="ECO:0008006" key="8">
    <source>
        <dbReference type="Google" id="ProtNLM"/>
    </source>
</evidence>
<feature type="coiled-coil region" evidence="1">
    <location>
        <begin position="426"/>
        <end position="460"/>
    </location>
</feature>
<evidence type="ECO:0000256" key="2">
    <source>
        <dbReference type="SAM" id="Phobius"/>
    </source>
</evidence>
<organism evidence="6 7">
    <name type="scientific">Hymenobacter jejuensis</name>
    <dbReference type="NCBI Taxonomy" id="2502781"/>
    <lineage>
        <taxon>Bacteria</taxon>
        <taxon>Pseudomonadati</taxon>
        <taxon>Bacteroidota</taxon>
        <taxon>Cytophagia</taxon>
        <taxon>Cytophagales</taxon>
        <taxon>Hymenobacteraceae</taxon>
        <taxon>Hymenobacter</taxon>
    </lineage>
</organism>
<dbReference type="Proteomes" id="UP000305398">
    <property type="component" value="Chromosome"/>
</dbReference>
<dbReference type="Gene3D" id="2.60.40.2380">
    <property type="match status" value="1"/>
</dbReference>
<proteinExistence type="predicted"/>
<evidence type="ECO:0000313" key="6">
    <source>
        <dbReference type="EMBL" id="QDA61265.1"/>
    </source>
</evidence>
<feature type="transmembrane region" description="Helical" evidence="2">
    <location>
        <begin position="387"/>
        <end position="407"/>
    </location>
</feature>
<feature type="transmembrane region" description="Helical" evidence="2">
    <location>
        <begin position="356"/>
        <end position="375"/>
    </location>
</feature>
<feature type="domain" description="7TM-DISM receptor extracellular" evidence="5">
    <location>
        <begin position="64"/>
        <end position="191"/>
    </location>
</feature>
<dbReference type="AlphaFoldDB" id="A0A5B8A3P9"/>
<feature type="transmembrane region" description="Helical" evidence="2">
    <location>
        <begin position="306"/>
        <end position="325"/>
    </location>
</feature>
<feature type="domain" description="7TM-DISM receptor extracellular" evidence="4">
    <location>
        <begin position="209"/>
        <end position="409"/>
    </location>
</feature>
<feature type="transmembrane region" description="Helical" evidence="2">
    <location>
        <begin position="274"/>
        <end position="294"/>
    </location>
</feature>
<feature type="signal peptide" evidence="3">
    <location>
        <begin position="1"/>
        <end position="37"/>
    </location>
</feature>
<dbReference type="OrthoDB" id="9783459at2"/>
<name>A0A5B8A3P9_9BACT</name>
<evidence type="ECO:0000256" key="1">
    <source>
        <dbReference type="SAM" id="Coils"/>
    </source>
</evidence>
<feature type="transmembrane region" description="Helical" evidence="2">
    <location>
        <begin position="209"/>
        <end position="231"/>
    </location>
</feature>
<dbReference type="RefSeq" id="WP_139516439.1">
    <property type="nucleotide sequence ID" value="NZ_CP040896.1"/>
</dbReference>
<dbReference type="Pfam" id="PF07696">
    <property type="entry name" value="7TMR-DISMED2"/>
    <property type="match status" value="1"/>
</dbReference>
<feature type="transmembrane region" description="Helical" evidence="2">
    <location>
        <begin position="238"/>
        <end position="254"/>
    </location>
</feature>
<sequence length="676" mass="78151">MREVYYYYLKTSAAGWLGSWRWRLFGVLLLAAQPAMAAGAPPREDTLRVNRHIAEIFFQPGMYSVLEDPTNRLTIQEVASPALRSRFSRFDDECRCIQNPKFTYWLRLTVRNTDSSPQERWYWEVFDSHIENVAFFRTEPQGSYDSLVTGAALPFRSRAVLFKNFLFALNLQPGQTQTYYVRLHSDAKNSFRGLLRSEKDLPQDAQDNYILFGCFYGVLLIMMVYNFGLYLFMRERTYLHYVLYVLCCSLMFLSDDGLGFQYLWPGLPGLNRIINPSAPFFLLVALSFYSRSFLATAEHLPRHDKWIRIVAAGTVAVLLLDTLVLRTSFLYWLYLAPYILIYSAAWRVYKQGVRSARFFVAAHTLICLGVLFHVTRRVGVNFLNGPFTVYSMYSAFMVEVAVLSYALGEKIKAIREATFKAQARLVKQLQKKHHAQALLMEQLRQNQELKDQLNTELEAQVVRRTEELQRQSETIAAQNHELLQANGLLALQSAAIEKLNADLQRDLQQVKAARVLSKEVDFGEFSQIYPDKEACLRYLADLKWAKGYQCRKCGHEKYCDGREEYARRCTRCRYVESATANTILQKCKFSIIKAFYAVFLIYAHKGSYSSQELSRVLELRQGTCWNFSQKVVEAIRRRRAAPDFDENEDWTRILLDATGAIEEDATSMAMELAEPN</sequence>
<keyword evidence="2" id="KW-1133">Transmembrane helix</keyword>
<keyword evidence="7" id="KW-1185">Reference proteome</keyword>
<feature type="chain" id="PRO_5022710758" description="Chromosome partitioning protein ParA" evidence="3">
    <location>
        <begin position="38"/>
        <end position="676"/>
    </location>
</feature>
<gene>
    <name evidence="6" type="ORF">FHG12_14695</name>
</gene>
<evidence type="ECO:0000259" key="4">
    <source>
        <dbReference type="Pfam" id="PF07695"/>
    </source>
</evidence>
<evidence type="ECO:0000256" key="3">
    <source>
        <dbReference type="SAM" id="SignalP"/>
    </source>
</evidence>